<dbReference type="VEuPathDB" id="TriTrypDB:TcG_07042"/>
<dbReference type="EMBL" id="PRFA01000205">
    <property type="protein sequence ID" value="PWU84737.1"/>
    <property type="molecule type" value="Genomic_DNA"/>
</dbReference>
<name>A0A2V2UKB9_TRYCR</name>
<dbReference type="VEuPathDB" id="TriTrypDB:TCDM_05701"/>
<evidence type="ECO:0000256" key="1">
    <source>
        <dbReference type="SAM" id="MobiDB-lite"/>
    </source>
</evidence>
<dbReference type="VEuPathDB" id="TriTrypDB:C4B63_205g40"/>
<dbReference type="GO" id="GO:0003824">
    <property type="term" value="F:catalytic activity"/>
    <property type="evidence" value="ECO:0007669"/>
    <property type="project" value="InterPro"/>
</dbReference>
<gene>
    <name evidence="4" type="ORF">C4B63_205g32</name>
    <name evidence="3" type="ORF">C4B63_205g40</name>
</gene>
<feature type="region of interest" description="Disordered" evidence="1">
    <location>
        <begin position="204"/>
        <end position="230"/>
    </location>
</feature>
<accession>A0A2V2UKB9</accession>
<dbReference type="VEuPathDB" id="TriTrypDB:TcCL_ESM07526"/>
<dbReference type="AlphaFoldDB" id="A0A2V2UKB9"/>
<evidence type="ECO:0000259" key="2">
    <source>
        <dbReference type="Pfam" id="PF14529"/>
    </source>
</evidence>
<proteinExistence type="predicted"/>
<evidence type="ECO:0000313" key="4">
    <source>
        <dbReference type="EMBL" id="PWU84741.1"/>
    </source>
</evidence>
<dbReference type="Pfam" id="PF14529">
    <property type="entry name" value="Exo_endo_phos_2"/>
    <property type="match status" value="1"/>
</dbReference>
<feature type="domain" description="Endonuclease/exonuclease/phosphatase" evidence="2">
    <location>
        <begin position="2"/>
        <end position="80"/>
    </location>
</feature>
<dbReference type="VEuPathDB" id="TriTrypDB:TCSYLVIO_009564"/>
<dbReference type="VEuPathDB" id="TriTrypDB:Tc_MARK_5699"/>
<dbReference type="VEuPathDB" id="TriTrypDB:TcYC6_0023330"/>
<dbReference type="VEuPathDB" id="TriTrypDB:C4B63_205g32"/>
<dbReference type="InterPro" id="IPR005135">
    <property type="entry name" value="Endo/exonuclease/phosphatase"/>
</dbReference>
<dbReference type="VEuPathDB" id="TriTrypDB:BCY84_12839"/>
<evidence type="ECO:0000313" key="5">
    <source>
        <dbReference type="Proteomes" id="UP000246121"/>
    </source>
</evidence>
<reference evidence="3 5" key="1">
    <citation type="journal article" date="2018" name="Microb. Genom.">
        <title>Expanding an expanded genome: long-read sequencing of Trypanosoma cruzi.</title>
        <authorList>
            <person name="Berna L."/>
            <person name="Rodriguez M."/>
            <person name="Chiribao M.L."/>
            <person name="Parodi-Talice A."/>
            <person name="Pita S."/>
            <person name="Rijo G."/>
            <person name="Alvarez-Valin F."/>
            <person name="Robello C."/>
        </authorList>
    </citation>
    <scope>NUCLEOTIDE SEQUENCE [LARGE SCALE GENOMIC DNA]</scope>
    <source>
        <strain evidence="3 5">Dm28c</strain>
    </source>
</reference>
<organism evidence="3 5">
    <name type="scientific">Trypanosoma cruzi</name>
    <dbReference type="NCBI Taxonomy" id="5693"/>
    <lineage>
        <taxon>Eukaryota</taxon>
        <taxon>Discoba</taxon>
        <taxon>Euglenozoa</taxon>
        <taxon>Kinetoplastea</taxon>
        <taxon>Metakinetoplastina</taxon>
        <taxon>Trypanosomatida</taxon>
        <taxon>Trypanosomatidae</taxon>
        <taxon>Trypanosoma</taxon>
        <taxon>Schizotrypanum</taxon>
    </lineage>
</organism>
<dbReference type="InterPro" id="IPR036691">
    <property type="entry name" value="Endo/exonu/phosph_ase_sf"/>
</dbReference>
<sequence length="230" mass="25678">MGADANAHTEAWDCSIPSDSRGDTVAQRCVKNALQVAHTGERTRYIERRGSSALDTALSKDHAATQWAAKLSPGSDHCIVLFDALTGVDDTPVAVPRPNRTLLKWKEADWNKHREVTNQLCRIPRELTGTDSTERHVTSETQNAVTATVPARRRQPSPFWTSGLAELDRTTVAALHAERSERLRLRCGEALREASKSRWHTLRPRLEATGGNSRQVVRRVRAPRPRARQP</sequence>
<dbReference type="VEuPathDB" id="TriTrypDB:TcBrA4_0051870"/>
<dbReference type="EMBL" id="PRFA01000205">
    <property type="protein sequence ID" value="PWU84741.1"/>
    <property type="molecule type" value="Genomic_DNA"/>
</dbReference>
<dbReference type="Gene3D" id="3.60.10.10">
    <property type="entry name" value="Endonuclease/exonuclease/phosphatase"/>
    <property type="match status" value="1"/>
</dbReference>
<comment type="caution">
    <text evidence="3">The sequence shown here is derived from an EMBL/GenBank/DDBJ whole genome shotgun (WGS) entry which is preliminary data.</text>
</comment>
<evidence type="ECO:0000313" key="3">
    <source>
        <dbReference type="EMBL" id="PWU84737.1"/>
    </source>
</evidence>
<protein>
    <recommendedName>
        <fullName evidence="2">Endonuclease/exonuclease/phosphatase domain-containing protein</fullName>
    </recommendedName>
</protein>
<dbReference type="Proteomes" id="UP000246121">
    <property type="component" value="Unassembled WGS sequence"/>
</dbReference>
<dbReference type="VEuPathDB" id="TriTrypDB:C3747_117g136"/>
<dbReference type="OrthoDB" id="10475588at2759"/>
<dbReference type="SUPFAM" id="SSF56219">
    <property type="entry name" value="DNase I-like"/>
    <property type="match status" value="1"/>
</dbReference>
<feature type="compositionally biased region" description="Basic residues" evidence="1">
    <location>
        <begin position="216"/>
        <end position="230"/>
    </location>
</feature>
<dbReference type="VEuPathDB" id="TriTrypDB:TcCL_Unassigned02359"/>